<gene>
    <name evidence="1" type="ORF">FIL88_10570</name>
</gene>
<sequence length="733" mass="81565">MSETPETSEKYAEEVADGRKLEISIQMDTRSGRFFGRHDAVEDNELSRDIAANVFKSIGSIGQNEARLAEELQAKCDAYDHEEAARLALSDEAHVALMFAEGRNLFHAALNVDHTRVSEEHREEFLKFIVGLASKVGIFAPVYQQTKELLASLEDHDNDFKHSLTNMLGLAEAERGAPEAALRIWQNLLSEHDGIRPGERGWIYRNMGFVYLQIDHPRSQKRAVECFQQAIDAFLEAGDKNGAIDTSEKLAKLLAKSSAGEAFDQFDRMLELCSNHGALDEEITATVHYAKAKRLLDAGRHHECQSSALEAARIRRGLHGAEEGLISSLHLAAIAANFCGDDETKEKCVDEAAELERMTGSRHFAFGRRITSLMESFDRSEADALIGEARESGDTELIAASETAAVLGDSKLSNVDKLARFEALHTELEKLRTKTETLKPIRMGVAVCFKELDDFENAARWFRKILDDNPLDVQAATSLVDALWKADQWGDAATELAEQIARFGEQPGYVFAYGRSLFEAGDLSGAVQALTKSMKLASTESDIHQTATELRERALQLGGVMPSKPIDLSPPSHVTLEQVDAALREFGNFVSSAKRMEFWRRKKKEKGHNWVQNPERFGQTLLHTFLKARFLHSVQIFEELNVGAGRLDVLAQFAGGLRVIIELKICGGGYSTTYAQSGDQQIQHYMENEGVHIGFLMTFDGRIRKKGELLVANTGSHHTIREVLIDMRSTVKS</sequence>
<dbReference type="OrthoDB" id="8478016at2"/>
<accession>A0A545SPW4</accession>
<reference evidence="1 2" key="1">
    <citation type="submission" date="2019-06" db="EMBL/GenBank/DDBJ databases">
        <title>A novel species of marine bacteria.</title>
        <authorList>
            <person name="Wang Y."/>
        </authorList>
    </citation>
    <scope>NUCLEOTIDE SEQUENCE [LARGE SCALE GENOMIC DNA]</scope>
    <source>
        <strain evidence="1 2">MA1-10</strain>
    </source>
</reference>
<evidence type="ECO:0000313" key="1">
    <source>
        <dbReference type="EMBL" id="TQV67025.1"/>
    </source>
</evidence>
<dbReference type="RefSeq" id="WP_142853838.1">
    <property type="nucleotide sequence ID" value="NZ_FXWW01000003.1"/>
</dbReference>
<dbReference type="InterPro" id="IPR011990">
    <property type="entry name" value="TPR-like_helical_dom_sf"/>
</dbReference>
<evidence type="ECO:0000313" key="2">
    <source>
        <dbReference type="Proteomes" id="UP000315816"/>
    </source>
</evidence>
<keyword evidence="2" id="KW-1185">Reference proteome</keyword>
<organism evidence="1 2">
    <name type="scientific">Aliiroseovarius halocynthiae</name>
    <dbReference type="NCBI Taxonomy" id="985055"/>
    <lineage>
        <taxon>Bacteria</taxon>
        <taxon>Pseudomonadati</taxon>
        <taxon>Pseudomonadota</taxon>
        <taxon>Alphaproteobacteria</taxon>
        <taxon>Rhodobacterales</taxon>
        <taxon>Paracoccaceae</taxon>
        <taxon>Aliiroseovarius</taxon>
    </lineage>
</organism>
<proteinExistence type="predicted"/>
<comment type="caution">
    <text evidence="1">The sequence shown here is derived from an EMBL/GenBank/DDBJ whole genome shotgun (WGS) entry which is preliminary data.</text>
</comment>
<dbReference type="AlphaFoldDB" id="A0A545SPW4"/>
<dbReference type="Gene3D" id="1.25.40.10">
    <property type="entry name" value="Tetratricopeptide repeat domain"/>
    <property type="match status" value="2"/>
</dbReference>
<dbReference type="SUPFAM" id="SSF48452">
    <property type="entry name" value="TPR-like"/>
    <property type="match status" value="2"/>
</dbReference>
<dbReference type="EMBL" id="VICH01000007">
    <property type="protein sequence ID" value="TQV67025.1"/>
    <property type="molecule type" value="Genomic_DNA"/>
</dbReference>
<dbReference type="Proteomes" id="UP000315816">
    <property type="component" value="Unassembled WGS sequence"/>
</dbReference>
<name>A0A545SPW4_9RHOB</name>
<protein>
    <submittedName>
        <fullName evidence="1">Uncharacterized protein</fullName>
    </submittedName>
</protein>